<protein>
    <submittedName>
        <fullName evidence="2">Uncharacterized protein</fullName>
    </submittedName>
</protein>
<feature type="region of interest" description="Disordered" evidence="1">
    <location>
        <begin position="57"/>
        <end position="147"/>
    </location>
</feature>
<reference evidence="2 3" key="1">
    <citation type="submission" date="2024-06" db="EMBL/GenBank/DDBJ databases">
        <title>The Natural Products Discovery Center: Release of the First 8490 Sequenced Strains for Exploring Actinobacteria Biosynthetic Diversity.</title>
        <authorList>
            <person name="Kalkreuter E."/>
            <person name="Kautsar S.A."/>
            <person name="Yang D."/>
            <person name="Bader C.D."/>
            <person name="Teijaro C.N."/>
            <person name="Fluegel L."/>
            <person name="Davis C.M."/>
            <person name="Simpson J.R."/>
            <person name="Lauterbach L."/>
            <person name="Steele A.D."/>
            <person name="Gui C."/>
            <person name="Meng S."/>
            <person name="Li G."/>
            <person name="Viehrig K."/>
            <person name="Ye F."/>
            <person name="Su P."/>
            <person name="Kiefer A.F."/>
            <person name="Nichols A."/>
            <person name="Cepeda A.J."/>
            <person name="Yan W."/>
            <person name="Fan B."/>
            <person name="Jiang Y."/>
            <person name="Adhikari A."/>
            <person name="Zheng C.-J."/>
            <person name="Schuster L."/>
            <person name="Cowan T.M."/>
            <person name="Smanski M.J."/>
            <person name="Chevrette M.G."/>
            <person name="De Carvalho L.P.S."/>
            <person name="Shen B."/>
        </authorList>
    </citation>
    <scope>NUCLEOTIDE SEQUENCE [LARGE SCALE GENOMIC DNA]</scope>
    <source>
        <strain evidence="2 3">NPDC000634</strain>
    </source>
</reference>
<dbReference type="RefSeq" id="WP_158103862.1">
    <property type="nucleotide sequence ID" value="NZ_MUBM01000088.1"/>
</dbReference>
<evidence type="ECO:0000256" key="1">
    <source>
        <dbReference type="SAM" id="MobiDB-lite"/>
    </source>
</evidence>
<gene>
    <name evidence="2" type="ORF">ABT317_06950</name>
</gene>
<dbReference type="EMBL" id="JBEPCU010000066">
    <property type="protein sequence ID" value="MER6976769.1"/>
    <property type="molecule type" value="Genomic_DNA"/>
</dbReference>
<name>A0ABV1VXV4_9ACTN</name>
<keyword evidence="3" id="KW-1185">Reference proteome</keyword>
<accession>A0ABV1VXV4</accession>
<evidence type="ECO:0000313" key="3">
    <source>
        <dbReference type="Proteomes" id="UP001458415"/>
    </source>
</evidence>
<feature type="region of interest" description="Disordered" evidence="1">
    <location>
        <begin position="1"/>
        <end position="42"/>
    </location>
</feature>
<dbReference type="Proteomes" id="UP001458415">
    <property type="component" value="Unassembled WGS sequence"/>
</dbReference>
<sequence>MTAATGSGFAERCVSPDPEPADVPAGTAGADDAPQAVTEARSVTAKADLRSLVLVMSPPFDGSSEQSPRCMKGKHHFLDHDSKTTAGRQPAPRPPLLGRLSPDRAGLAHPDRDNPDLQVQGAHRSLADRLFTQSEPVGPGNPLVDLD</sequence>
<evidence type="ECO:0000313" key="2">
    <source>
        <dbReference type="EMBL" id="MER6976769.1"/>
    </source>
</evidence>
<comment type="caution">
    <text evidence="2">The sequence shown here is derived from an EMBL/GenBank/DDBJ whole genome shotgun (WGS) entry which is preliminary data.</text>
</comment>
<proteinExistence type="predicted"/>
<organism evidence="2 3">
    <name type="scientific">Streptomyces carpinensis</name>
    <dbReference type="NCBI Taxonomy" id="66369"/>
    <lineage>
        <taxon>Bacteria</taxon>
        <taxon>Bacillati</taxon>
        <taxon>Actinomycetota</taxon>
        <taxon>Actinomycetes</taxon>
        <taxon>Kitasatosporales</taxon>
        <taxon>Streptomycetaceae</taxon>
        <taxon>Streptomyces</taxon>
    </lineage>
</organism>